<comment type="caution">
    <text evidence="1">The sequence shown here is derived from an EMBL/GenBank/DDBJ whole genome shotgun (WGS) entry which is preliminary data.</text>
</comment>
<name>A0AAE4G8J0_9BURK</name>
<accession>A0AAE4G8J0</accession>
<sequence>MSLPPGAHVVYIGESPEPFHPEASLPANPMAGSSSANEAQAWTNLARHYQICAAFWAETITHAQLEYCARLAVGDAPEEDIRRWLPPGFLAEQEAA</sequence>
<gene>
    <name evidence="1" type="ORF">RJN63_07265</name>
</gene>
<evidence type="ECO:0000313" key="1">
    <source>
        <dbReference type="EMBL" id="MDT0336618.1"/>
    </source>
</evidence>
<protein>
    <submittedName>
        <fullName evidence="1">Uncharacterized protein</fullName>
    </submittedName>
</protein>
<dbReference type="AlphaFoldDB" id="A0AAE4G8J0"/>
<dbReference type="RefSeq" id="WP_310836691.1">
    <property type="nucleotide sequence ID" value="NZ_JAVLSM010000004.1"/>
</dbReference>
<reference evidence="1" key="1">
    <citation type="submission" date="2023-02" db="EMBL/GenBank/DDBJ databases">
        <title>Description of Herbaspirillum huttiense subsp. nephrolepsisexaltata and Herbaspirillum huttiense subsp. lycopersicon.</title>
        <authorList>
            <person name="Poudel M."/>
            <person name="Sharma A."/>
            <person name="Goss E."/>
            <person name="Tapia J.H."/>
            <person name="Harmon C.M."/>
            <person name="Jones J.B."/>
        </authorList>
    </citation>
    <scope>NUCLEOTIDE SEQUENCE</scope>
    <source>
        <strain evidence="1">NC40101</strain>
    </source>
</reference>
<organism evidence="1">
    <name type="scientific">Herbaspirillum huttiense subsp. nephrolepidis</name>
    <dbReference type="NCBI Taxonomy" id="3075126"/>
    <lineage>
        <taxon>Bacteria</taxon>
        <taxon>Pseudomonadati</taxon>
        <taxon>Pseudomonadota</taxon>
        <taxon>Betaproteobacteria</taxon>
        <taxon>Burkholderiales</taxon>
        <taxon>Oxalobacteraceae</taxon>
        <taxon>Herbaspirillum</taxon>
    </lineage>
</organism>
<proteinExistence type="predicted"/>
<dbReference type="EMBL" id="JAVRAA010000003">
    <property type="protein sequence ID" value="MDT0336618.1"/>
    <property type="molecule type" value="Genomic_DNA"/>
</dbReference>